<dbReference type="KEGG" id="npz:ACX27_27015"/>
<dbReference type="CDD" id="cd22231">
    <property type="entry name" value="RHH_NikR_HicB-like"/>
    <property type="match status" value="1"/>
</dbReference>
<evidence type="ECO:0000256" key="1">
    <source>
        <dbReference type="ARBA" id="ARBA00008580"/>
    </source>
</evidence>
<keyword evidence="4" id="KW-1185">Reference proteome</keyword>
<dbReference type="PANTHER" id="PTHR36582">
    <property type="entry name" value="ANTITOXIN PARD"/>
    <property type="match status" value="1"/>
</dbReference>
<comment type="similarity">
    <text evidence="1">Belongs to the ParD antitoxin family.</text>
</comment>
<name>A0A0M4SQ67_9NOSO</name>
<dbReference type="AlphaFoldDB" id="A0A0M4SQ67"/>
<dbReference type="EMBL" id="CP012036">
    <property type="protein sequence ID" value="ALF55672.1"/>
    <property type="molecule type" value="Genomic_DNA"/>
</dbReference>
<dbReference type="InterPro" id="IPR038296">
    <property type="entry name" value="ParD_sf"/>
</dbReference>
<gene>
    <name evidence="3" type="ORF">ACX27_27015</name>
</gene>
<dbReference type="OrthoDB" id="517705at2"/>
<dbReference type="InterPro" id="IPR010985">
    <property type="entry name" value="Ribbon_hlx_hlx"/>
</dbReference>
<dbReference type="SUPFAM" id="SSF47598">
    <property type="entry name" value="Ribbon-helix-helix"/>
    <property type="match status" value="1"/>
</dbReference>
<dbReference type="RefSeq" id="WP_083468853.1">
    <property type="nucleotide sequence ID" value="NZ_CP012036.1"/>
</dbReference>
<dbReference type="STRING" id="224013.ACX27_27015"/>
<dbReference type="PANTHER" id="PTHR36582:SF2">
    <property type="entry name" value="ANTITOXIN PARD"/>
    <property type="match status" value="1"/>
</dbReference>
<reference evidence="4" key="1">
    <citation type="submission" date="2015-07" db="EMBL/GenBank/DDBJ databases">
        <title>Genome Of Nitrogen-Fixing Cyanobacterium Nostoc piscinale CENA21 From Solimoes/Amazon River Floodplain Sediments And Comparative Genomics To Uncover Biosynthetic Natural Products Potential.</title>
        <authorList>
            <person name="Leao T.F."/>
            <person name="Leao P.N."/>
            <person name="Guimaraes P.I."/>
            <person name="de Melo A.G.C."/>
            <person name="Ramos R.T.J."/>
            <person name="Silva A."/>
            <person name="Fiore M.F."/>
            <person name="Schneider M.P.C."/>
        </authorList>
    </citation>
    <scope>NUCLEOTIDE SEQUENCE [LARGE SCALE GENOMIC DNA]</scope>
    <source>
        <strain evidence="4">CENA21</strain>
    </source>
</reference>
<evidence type="ECO:0000313" key="4">
    <source>
        <dbReference type="Proteomes" id="UP000062645"/>
    </source>
</evidence>
<dbReference type="GO" id="GO:0006355">
    <property type="term" value="P:regulation of DNA-templated transcription"/>
    <property type="evidence" value="ECO:0007669"/>
    <property type="project" value="InterPro"/>
</dbReference>
<evidence type="ECO:0000256" key="2">
    <source>
        <dbReference type="ARBA" id="ARBA00022649"/>
    </source>
</evidence>
<evidence type="ECO:0000313" key="3">
    <source>
        <dbReference type="EMBL" id="ALF55672.1"/>
    </source>
</evidence>
<dbReference type="Pfam" id="PF03693">
    <property type="entry name" value="ParD_antitoxin"/>
    <property type="match status" value="1"/>
</dbReference>
<dbReference type="PATRIC" id="fig|224013.5.peg.6466"/>
<evidence type="ECO:0008006" key="5">
    <source>
        <dbReference type="Google" id="ProtNLM"/>
    </source>
</evidence>
<protein>
    <recommendedName>
        <fullName evidence="5">CopG family transcriptional regulator</fullName>
    </recommendedName>
</protein>
<dbReference type="Gene3D" id="6.10.10.120">
    <property type="entry name" value="Antitoxin ParD1-like"/>
    <property type="match status" value="1"/>
</dbReference>
<dbReference type="NCBIfam" id="TIGR02606">
    <property type="entry name" value="antidote_CC2985"/>
    <property type="match status" value="1"/>
</dbReference>
<reference evidence="3 4" key="2">
    <citation type="journal article" date="2016" name="Genome Announc.">
        <title>Draft Genome Sequence of the N2-Fixing Cyanobacterium Nostoc piscinale CENA21, Isolated from the Brazilian Amazon Floodplain.</title>
        <authorList>
            <person name="Leao T."/>
            <person name="Guimaraes P.I."/>
            <person name="de Melo A.G."/>
            <person name="Ramos R.T."/>
            <person name="Leao P.N."/>
            <person name="Silva A."/>
            <person name="Fiore M.F."/>
            <person name="Schneider M.P."/>
        </authorList>
    </citation>
    <scope>NUCLEOTIDE SEQUENCE [LARGE SCALE GENOMIC DNA]</scope>
    <source>
        <strain evidence="3 4">CENA21</strain>
    </source>
</reference>
<accession>A0A0M4SQ67</accession>
<dbReference type="Proteomes" id="UP000062645">
    <property type="component" value="Chromosome"/>
</dbReference>
<proteinExistence type="inferred from homology"/>
<organism evidence="3 4">
    <name type="scientific">Nostoc piscinale CENA21</name>
    <dbReference type="NCBI Taxonomy" id="224013"/>
    <lineage>
        <taxon>Bacteria</taxon>
        <taxon>Bacillati</taxon>
        <taxon>Cyanobacteriota</taxon>
        <taxon>Cyanophyceae</taxon>
        <taxon>Nostocales</taxon>
        <taxon>Nostocaceae</taxon>
        <taxon>Nostoc</taxon>
    </lineage>
</organism>
<keyword evidence="2" id="KW-1277">Toxin-antitoxin system</keyword>
<dbReference type="InterPro" id="IPR022789">
    <property type="entry name" value="ParD"/>
</dbReference>
<sequence length="88" mass="10193">MNISLTPELEAFVQKQVESGLYHSQSEVIREGLRLLKRFNDHSEEYKLWLNEQIAIGLAELDNAQSLPAEGVRERVRSKAQKLMKKRV</sequence>